<protein>
    <submittedName>
        <fullName evidence="2">PAS domain-containing protein</fullName>
    </submittedName>
</protein>
<dbReference type="KEGG" id="thas:C6Y53_14410"/>
<dbReference type="Gene3D" id="3.30.450.20">
    <property type="entry name" value="PAS domain"/>
    <property type="match status" value="2"/>
</dbReference>
<accession>A0A2S0MS92</accession>
<organism evidence="2 3">
    <name type="scientific">Pukyongiella litopenaei</name>
    <dbReference type="NCBI Taxonomy" id="2605946"/>
    <lineage>
        <taxon>Bacteria</taxon>
        <taxon>Pseudomonadati</taxon>
        <taxon>Pseudomonadota</taxon>
        <taxon>Alphaproteobacteria</taxon>
        <taxon>Rhodobacterales</taxon>
        <taxon>Paracoccaceae</taxon>
        <taxon>Pukyongiella</taxon>
    </lineage>
</organism>
<dbReference type="InterPro" id="IPR035965">
    <property type="entry name" value="PAS-like_dom_sf"/>
</dbReference>
<dbReference type="RefSeq" id="WP_106473079.1">
    <property type="nucleotide sequence ID" value="NZ_CP027665.1"/>
</dbReference>
<sequence length="513" mass="55733">MQDLVLWEWLAVAAICLMTAAVAFAALSPRPVARPAPVLADEAVWLFDGAELIEASAAADRAMAGRVGDWAEFRAGLATRFPDLPDDPADLRRAGSLTMAASGPGPAMTLGCEWIGGVVRATLRPDPDPGPDAADGAGTCELDRLRAVVEDAPHPIWWTDRAGRVAWHNAAYARLFAGVHGRDPDPDTTLFDLSGDDRRQAGTRHSVPVRGTGRKLWFDLFEIERGDGALTYATDVNAVIEAEQAQRNFVQTLAKTFAQLSIGLAIFDRNRQLVLFNPALVDLTGLPAEFLSPRPTLLSFFDRLRDNRMMPEPKNYGSWRHQMADLVAAASDGRYQETWSLPSGSVYSVTGRPHPDGAVAFLFEDITAEVTLTRRFRSDLELGQSILDRLDDAIAVFATDGNLTLSNAAYGRLWKADPDKSFAQTSILDATRLWQSLCEATPAWGDLRDFVASSENRAEWWAPVTMRDGTNLTCSVYPVPGGATMVSFRVSEVAAPAPDLPDQGDGEPAPVLT</sequence>
<evidence type="ECO:0000259" key="1">
    <source>
        <dbReference type="SMART" id="SM00091"/>
    </source>
</evidence>
<reference evidence="3" key="1">
    <citation type="submission" date="2018-03" db="EMBL/GenBank/DDBJ databases">
        <title>Genomic analysis of the strain SH-1 isolated from shrimp intestine.</title>
        <authorList>
            <person name="Kim Y.-S."/>
            <person name="Kim S.-E."/>
            <person name="Kim K.-H."/>
        </authorList>
    </citation>
    <scope>NUCLEOTIDE SEQUENCE [LARGE SCALE GENOMIC DNA]</scope>
    <source>
        <strain evidence="3">SH-1</strain>
    </source>
</reference>
<proteinExistence type="predicted"/>
<evidence type="ECO:0000313" key="3">
    <source>
        <dbReference type="Proteomes" id="UP000237655"/>
    </source>
</evidence>
<dbReference type="EMBL" id="CP027665">
    <property type="protein sequence ID" value="AVO38768.1"/>
    <property type="molecule type" value="Genomic_DNA"/>
</dbReference>
<name>A0A2S0MS92_9RHOB</name>
<dbReference type="SUPFAM" id="SSF55785">
    <property type="entry name" value="PYP-like sensor domain (PAS domain)"/>
    <property type="match status" value="3"/>
</dbReference>
<dbReference type="SMART" id="SM00091">
    <property type="entry name" value="PAS"/>
    <property type="match status" value="3"/>
</dbReference>
<dbReference type="AlphaFoldDB" id="A0A2S0MS92"/>
<dbReference type="Pfam" id="PF12860">
    <property type="entry name" value="PAS_7"/>
    <property type="match status" value="1"/>
</dbReference>
<keyword evidence="3" id="KW-1185">Reference proteome</keyword>
<feature type="domain" description="PAS" evidence="1">
    <location>
        <begin position="381"/>
        <end position="449"/>
    </location>
</feature>
<dbReference type="InterPro" id="IPR000014">
    <property type="entry name" value="PAS"/>
</dbReference>
<feature type="domain" description="PAS" evidence="1">
    <location>
        <begin position="143"/>
        <end position="211"/>
    </location>
</feature>
<evidence type="ECO:0000313" key="2">
    <source>
        <dbReference type="EMBL" id="AVO38768.1"/>
    </source>
</evidence>
<dbReference type="Proteomes" id="UP000237655">
    <property type="component" value="Chromosome"/>
</dbReference>
<dbReference type="Pfam" id="PF13188">
    <property type="entry name" value="PAS_8"/>
    <property type="match status" value="1"/>
</dbReference>
<feature type="domain" description="PAS" evidence="1">
    <location>
        <begin position="251"/>
        <end position="318"/>
    </location>
</feature>
<gene>
    <name evidence="2" type="ORF">C6Y53_14410</name>
</gene>